<dbReference type="PANTHER" id="PTHR43767">
    <property type="entry name" value="LONG-CHAIN-FATTY-ACID--COA LIGASE"/>
    <property type="match status" value="1"/>
</dbReference>
<comment type="similarity">
    <text evidence="1">Belongs to the ATP-dependent AMP-binding enzyme family.</text>
</comment>
<dbReference type="NCBIfam" id="NF004837">
    <property type="entry name" value="PRK06187.1"/>
    <property type="match status" value="1"/>
</dbReference>
<accession>A0A543PA72</accession>
<comment type="caution">
    <text evidence="5">The sequence shown here is derived from an EMBL/GenBank/DDBJ whole genome shotgun (WGS) entry which is preliminary data.</text>
</comment>
<evidence type="ECO:0000256" key="1">
    <source>
        <dbReference type="ARBA" id="ARBA00006432"/>
    </source>
</evidence>
<evidence type="ECO:0000259" key="4">
    <source>
        <dbReference type="Pfam" id="PF13193"/>
    </source>
</evidence>
<dbReference type="Pfam" id="PF13193">
    <property type="entry name" value="AMP-binding_C"/>
    <property type="match status" value="1"/>
</dbReference>
<keyword evidence="6" id="KW-1185">Reference proteome</keyword>
<reference evidence="5 6" key="1">
    <citation type="submission" date="2019-06" db="EMBL/GenBank/DDBJ databases">
        <title>Sequencing the genomes of 1000 actinobacteria strains.</title>
        <authorList>
            <person name="Klenk H.-P."/>
        </authorList>
    </citation>
    <scope>NUCLEOTIDE SEQUENCE [LARGE SCALE GENOMIC DNA]</scope>
    <source>
        <strain evidence="5 6">DSM 46837</strain>
    </source>
</reference>
<organism evidence="5 6">
    <name type="scientific">Blastococcus colisei</name>
    <dbReference type="NCBI Taxonomy" id="1564162"/>
    <lineage>
        <taxon>Bacteria</taxon>
        <taxon>Bacillati</taxon>
        <taxon>Actinomycetota</taxon>
        <taxon>Actinomycetes</taxon>
        <taxon>Geodermatophilales</taxon>
        <taxon>Geodermatophilaceae</taxon>
        <taxon>Blastococcus</taxon>
    </lineage>
</organism>
<gene>
    <name evidence="5" type="ORF">FHU33_0336</name>
</gene>
<evidence type="ECO:0000256" key="2">
    <source>
        <dbReference type="ARBA" id="ARBA00022598"/>
    </source>
</evidence>
<evidence type="ECO:0000313" key="6">
    <source>
        <dbReference type="Proteomes" id="UP000319865"/>
    </source>
</evidence>
<protein>
    <submittedName>
        <fullName evidence="5">Long-chain acyl-CoA synthetase</fullName>
    </submittedName>
</protein>
<evidence type="ECO:0000313" key="5">
    <source>
        <dbReference type="EMBL" id="TQN40984.1"/>
    </source>
</evidence>
<dbReference type="InterPro" id="IPR045851">
    <property type="entry name" value="AMP-bd_C_sf"/>
</dbReference>
<dbReference type="FunFam" id="3.30.300.30:FF:000008">
    <property type="entry name" value="2,3-dihydroxybenzoate-AMP ligase"/>
    <property type="match status" value="1"/>
</dbReference>
<dbReference type="SUPFAM" id="SSF56801">
    <property type="entry name" value="Acetyl-CoA synthetase-like"/>
    <property type="match status" value="1"/>
</dbReference>
<dbReference type="Gene3D" id="3.40.50.12780">
    <property type="entry name" value="N-terminal domain of ligase-like"/>
    <property type="match status" value="1"/>
</dbReference>
<dbReference type="InterPro" id="IPR042099">
    <property type="entry name" value="ANL_N_sf"/>
</dbReference>
<dbReference type="Gene3D" id="3.30.300.30">
    <property type="match status" value="1"/>
</dbReference>
<feature type="domain" description="AMP-binding enzyme C-terminal" evidence="4">
    <location>
        <begin position="417"/>
        <end position="492"/>
    </location>
</feature>
<evidence type="ECO:0000259" key="3">
    <source>
        <dbReference type="Pfam" id="PF00501"/>
    </source>
</evidence>
<dbReference type="PANTHER" id="PTHR43767:SF1">
    <property type="entry name" value="NONRIBOSOMAL PEPTIDE SYNTHASE PES1 (EUROFUNG)-RELATED"/>
    <property type="match status" value="1"/>
</dbReference>
<dbReference type="Proteomes" id="UP000319865">
    <property type="component" value="Unassembled WGS sequence"/>
</dbReference>
<dbReference type="Pfam" id="PF00501">
    <property type="entry name" value="AMP-binding"/>
    <property type="match status" value="1"/>
</dbReference>
<dbReference type="RefSeq" id="WP_142023783.1">
    <property type="nucleotide sequence ID" value="NZ_VFQE01000001.1"/>
</dbReference>
<proteinExistence type="inferred from homology"/>
<dbReference type="InterPro" id="IPR050237">
    <property type="entry name" value="ATP-dep_AMP-bd_enzyme"/>
</dbReference>
<name>A0A543PA72_9ACTN</name>
<sequence length="511" mass="54085">MSATLSGLIRDLGAARPAAPAVSTGGQTVTFGRLDERSSRVAQALLQAGVGPQDRIAVLDKNAPTFYEVTFGAAKVGAVTVGLNFRLATPEIAAIVADARPRVVVVAPEFRALLADVGPDGPRVVQLGEEYEAWLAAAPAEDPGAEADPDDVVLQLYSSGTTGRPKGAMLTSANLLFTPRMGREFYGMGPETVNLVPSPLFHIGGIGYSLTAMGLGGHTVLVRDVDPAGVLALIERHRVTHTFLVPAVVQMLAESPALPGTDLSSLRRIAYGGAPMGETQLLKAMALLGCDFMGVYGMTETAGSVTALAPDDHDPRGPRAALLRSVGRPLPWLDLRVVDPTTGEDAPVGGVGEIWVRSGQNTVGYWGLPELTAETLVEGGWLRTGDAAYLDDEGYVYMHDRMKDMVVSGGENIYPAEVENVLYAHPEVLEVAVIGVPSDRWGETVKAVVVPRPGAALDADDLIAFARERLAHYKCPTTVDFAGELPRNASGKVLKKVLREPFWAGVGRKVN</sequence>
<dbReference type="AlphaFoldDB" id="A0A543PA72"/>
<dbReference type="GO" id="GO:0016878">
    <property type="term" value="F:acid-thiol ligase activity"/>
    <property type="evidence" value="ECO:0007669"/>
    <property type="project" value="UniProtKB-ARBA"/>
</dbReference>
<dbReference type="InterPro" id="IPR000873">
    <property type="entry name" value="AMP-dep_synth/lig_dom"/>
</dbReference>
<keyword evidence="2" id="KW-0436">Ligase</keyword>
<dbReference type="CDD" id="cd17631">
    <property type="entry name" value="FACL_FadD13-like"/>
    <property type="match status" value="1"/>
</dbReference>
<feature type="domain" description="AMP-dependent synthetase/ligase" evidence="3">
    <location>
        <begin position="14"/>
        <end position="366"/>
    </location>
</feature>
<dbReference type="EMBL" id="VFQE01000001">
    <property type="protein sequence ID" value="TQN40984.1"/>
    <property type="molecule type" value="Genomic_DNA"/>
</dbReference>
<dbReference type="OrthoDB" id="9803968at2"/>
<dbReference type="InterPro" id="IPR025110">
    <property type="entry name" value="AMP-bd_C"/>
</dbReference>